<dbReference type="Proteomes" id="UP001499954">
    <property type="component" value="Unassembled WGS sequence"/>
</dbReference>
<keyword evidence="1" id="KW-1133">Transmembrane helix</keyword>
<evidence type="ECO:0000313" key="2">
    <source>
        <dbReference type="EMBL" id="GAA1959372.1"/>
    </source>
</evidence>
<dbReference type="EMBL" id="BAAAMK010000005">
    <property type="protein sequence ID" value="GAA1959372.1"/>
    <property type="molecule type" value="Genomic_DNA"/>
</dbReference>
<gene>
    <name evidence="2" type="ORF">GCM10009717_27410</name>
</gene>
<keyword evidence="1" id="KW-0472">Membrane</keyword>
<keyword evidence="3" id="KW-1185">Reference proteome</keyword>
<proteinExistence type="predicted"/>
<dbReference type="RefSeq" id="WP_157416448.1">
    <property type="nucleotide sequence ID" value="NZ_BAAAMK010000005.1"/>
</dbReference>
<name>A0ABP5C7V2_9MICO</name>
<keyword evidence="1" id="KW-0812">Transmembrane</keyword>
<accession>A0ABP5C7V2</accession>
<comment type="caution">
    <text evidence="2">The sequence shown here is derived from an EMBL/GenBank/DDBJ whole genome shotgun (WGS) entry which is preliminary data.</text>
</comment>
<evidence type="ECO:0000313" key="3">
    <source>
        <dbReference type="Proteomes" id="UP001499954"/>
    </source>
</evidence>
<evidence type="ECO:0000256" key="1">
    <source>
        <dbReference type="SAM" id="Phobius"/>
    </source>
</evidence>
<reference evidence="3" key="1">
    <citation type="journal article" date="2019" name="Int. J. Syst. Evol. Microbiol.">
        <title>The Global Catalogue of Microorganisms (GCM) 10K type strain sequencing project: providing services to taxonomists for standard genome sequencing and annotation.</title>
        <authorList>
            <consortium name="The Broad Institute Genomics Platform"/>
            <consortium name="The Broad Institute Genome Sequencing Center for Infectious Disease"/>
            <person name="Wu L."/>
            <person name="Ma J."/>
        </authorList>
    </citation>
    <scope>NUCLEOTIDE SEQUENCE [LARGE SCALE GENOMIC DNA]</scope>
    <source>
        <strain evidence="3">JCM 13584</strain>
    </source>
</reference>
<feature type="transmembrane region" description="Helical" evidence="1">
    <location>
        <begin position="12"/>
        <end position="38"/>
    </location>
</feature>
<feature type="transmembrane region" description="Helical" evidence="1">
    <location>
        <begin position="44"/>
        <end position="65"/>
    </location>
</feature>
<sequence>MRNRVRSWLSRFTGGEIAGVAIIVVAAAVLIVAVALYASGDHGALVGLLGAFALGTTGFGALAAGREARRRRDERAAAAAGLGGSER</sequence>
<protein>
    <submittedName>
        <fullName evidence="2">Uncharacterized protein</fullName>
    </submittedName>
</protein>
<organism evidence="2 3">
    <name type="scientific">Agromyces allii</name>
    <dbReference type="NCBI Taxonomy" id="393607"/>
    <lineage>
        <taxon>Bacteria</taxon>
        <taxon>Bacillati</taxon>
        <taxon>Actinomycetota</taxon>
        <taxon>Actinomycetes</taxon>
        <taxon>Micrococcales</taxon>
        <taxon>Microbacteriaceae</taxon>
        <taxon>Agromyces</taxon>
    </lineage>
</organism>